<dbReference type="InterPro" id="IPR000298">
    <property type="entry name" value="Cyt_c_oxidase-like_su3"/>
</dbReference>
<gene>
    <name evidence="9" type="ORF">BIW12_10785</name>
</gene>
<feature type="transmembrane region" description="Helical" evidence="7">
    <location>
        <begin position="92"/>
        <end position="110"/>
    </location>
</feature>
<feature type="transmembrane region" description="Helical" evidence="7">
    <location>
        <begin position="18"/>
        <end position="41"/>
    </location>
</feature>
<dbReference type="STRING" id="1306519.BIW12_10785"/>
<evidence type="ECO:0000256" key="2">
    <source>
        <dbReference type="ARBA" id="ARBA00010581"/>
    </source>
</evidence>
<dbReference type="Gene3D" id="1.20.120.80">
    <property type="entry name" value="Cytochrome c oxidase, subunit III, four-helix bundle"/>
    <property type="match status" value="1"/>
</dbReference>
<dbReference type="KEGG" id="fcm:BIW12_10785"/>
<evidence type="ECO:0000313" key="10">
    <source>
        <dbReference type="Proteomes" id="UP000178198"/>
    </source>
</evidence>
<feature type="domain" description="Heme-copper oxidase subunit III family profile" evidence="8">
    <location>
        <begin position="20"/>
        <end position="193"/>
    </location>
</feature>
<dbReference type="Proteomes" id="UP000178198">
    <property type="component" value="Chromosome"/>
</dbReference>
<keyword evidence="4 7" id="KW-1133">Transmembrane helix</keyword>
<protein>
    <submittedName>
        <fullName evidence="9">Nitric oxide reductase</fullName>
    </submittedName>
</protein>
<comment type="similarity">
    <text evidence="2 6">Belongs to the cytochrome c oxidase subunit 3 family.</text>
</comment>
<dbReference type="GO" id="GO:0005886">
    <property type="term" value="C:plasma membrane"/>
    <property type="evidence" value="ECO:0007669"/>
    <property type="project" value="UniProtKB-SubCell"/>
</dbReference>
<dbReference type="InterPro" id="IPR013833">
    <property type="entry name" value="Cyt_c_oxidase_su3_a-hlx"/>
</dbReference>
<evidence type="ECO:0000256" key="6">
    <source>
        <dbReference type="RuleBase" id="RU003376"/>
    </source>
</evidence>
<evidence type="ECO:0000313" key="9">
    <source>
        <dbReference type="EMBL" id="AOZ99875.1"/>
    </source>
</evidence>
<dbReference type="PANTHER" id="PTHR11403:SF6">
    <property type="entry name" value="NITRIC OXIDE REDUCTASE SUBUNIT E"/>
    <property type="match status" value="1"/>
</dbReference>
<feature type="transmembrane region" description="Helical" evidence="7">
    <location>
        <begin position="172"/>
        <end position="192"/>
    </location>
</feature>
<dbReference type="OrthoDB" id="9810850at2"/>
<evidence type="ECO:0000256" key="7">
    <source>
        <dbReference type="SAM" id="Phobius"/>
    </source>
</evidence>
<dbReference type="GO" id="GO:0019646">
    <property type="term" value="P:aerobic electron transport chain"/>
    <property type="evidence" value="ECO:0007669"/>
    <property type="project" value="InterPro"/>
</dbReference>
<dbReference type="GO" id="GO:0004129">
    <property type="term" value="F:cytochrome-c oxidase activity"/>
    <property type="evidence" value="ECO:0007669"/>
    <property type="project" value="InterPro"/>
</dbReference>
<dbReference type="PANTHER" id="PTHR11403">
    <property type="entry name" value="CYTOCHROME C OXIDASE SUBUNIT III"/>
    <property type="match status" value="1"/>
</dbReference>
<dbReference type="AlphaFoldDB" id="A0A1D9PCN8"/>
<dbReference type="PROSITE" id="PS50253">
    <property type="entry name" value="COX3"/>
    <property type="match status" value="1"/>
</dbReference>
<reference evidence="9 10" key="1">
    <citation type="submission" date="2016-10" db="EMBL/GenBank/DDBJ databases">
        <title>Complete Genome Sequence of Flavobacterium sp. PK15.</title>
        <authorList>
            <person name="Ekwe A."/>
            <person name="Kim S.B."/>
        </authorList>
    </citation>
    <scope>NUCLEOTIDE SEQUENCE [LARGE SCALE GENOMIC DNA]</scope>
    <source>
        <strain evidence="9 10">PK15</strain>
    </source>
</reference>
<keyword evidence="3 6" id="KW-0812">Transmembrane</keyword>
<name>A0A1D9PCN8_9FLAO</name>
<sequence>METLKINYKNIYYPPGGILMWIIIFLELITFGMAIVAFVYYGSEQAELFHQSRLRLNTTFGAINTVFLLTSGFCMANAVQEFKGNNTAKSSLYFKLTMLGGLLFLILKSLEYYHKIESGISLETNIFFTFYWLLTGFHLIHVLIGLVILIWTNYGMTKKNSDTQIEDVESCAAFWHMCDLIWLLLFPVLYLIF</sequence>
<evidence type="ECO:0000256" key="5">
    <source>
        <dbReference type="ARBA" id="ARBA00023136"/>
    </source>
</evidence>
<dbReference type="InterPro" id="IPR035973">
    <property type="entry name" value="Cyt_c_oxidase_su3-like_sf"/>
</dbReference>
<evidence type="ECO:0000259" key="8">
    <source>
        <dbReference type="PROSITE" id="PS50253"/>
    </source>
</evidence>
<evidence type="ECO:0000256" key="4">
    <source>
        <dbReference type="ARBA" id="ARBA00022989"/>
    </source>
</evidence>
<organism evidence="9 10">
    <name type="scientific">Flavobacterium commune</name>
    <dbReference type="NCBI Taxonomy" id="1306519"/>
    <lineage>
        <taxon>Bacteria</taxon>
        <taxon>Pseudomonadati</taxon>
        <taxon>Bacteroidota</taxon>
        <taxon>Flavobacteriia</taxon>
        <taxon>Flavobacteriales</taxon>
        <taxon>Flavobacteriaceae</taxon>
        <taxon>Flavobacterium</taxon>
    </lineage>
</organism>
<evidence type="ECO:0000256" key="1">
    <source>
        <dbReference type="ARBA" id="ARBA00004141"/>
    </source>
</evidence>
<proteinExistence type="inferred from homology"/>
<comment type="subcellular location">
    <subcellularLocation>
        <location evidence="6">Cell membrane</location>
        <topology evidence="6">Multi-pass membrane protein</topology>
    </subcellularLocation>
    <subcellularLocation>
        <location evidence="1">Membrane</location>
        <topology evidence="1">Multi-pass membrane protein</topology>
    </subcellularLocation>
</comment>
<keyword evidence="10" id="KW-1185">Reference proteome</keyword>
<feature type="transmembrane region" description="Helical" evidence="7">
    <location>
        <begin position="130"/>
        <end position="152"/>
    </location>
</feature>
<dbReference type="Pfam" id="PF00510">
    <property type="entry name" value="COX3"/>
    <property type="match status" value="1"/>
</dbReference>
<dbReference type="SUPFAM" id="SSF81452">
    <property type="entry name" value="Cytochrome c oxidase subunit III-like"/>
    <property type="match status" value="1"/>
</dbReference>
<dbReference type="InterPro" id="IPR024791">
    <property type="entry name" value="Cyt_c/ubiquinol_Oxase_su3"/>
</dbReference>
<dbReference type="RefSeq" id="WP_071185117.1">
    <property type="nucleotide sequence ID" value="NZ_CP017774.1"/>
</dbReference>
<evidence type="ECO:0000256" key="3">
    <source>
        <dbReference type="ARBA" id="ARBA00022692"/>
    </source>
</evidence>
<feature type="transmembrane region" description="Helical" evidence="7">
    <location>
        <begin position="62"/>
        <end position="80"/>
    </location>
</feature>
<keyword evidence="5 7" id="KW-0472">Membrane</keyword>
<accession>A0A1D9PCN8</accession>
<dbReference type="EMBL" id="CP017774">
    <property type="protein sequence ID" value="AOZ99875.1"/>
    <property type="molecule type" value="Genomic_DNA"/>
</dbReference>